<reference evidence="2 3" key="1">
    <citation type="submission" date="2010-01" db="EMBL/GenBank/DDBJ databases">
        <authorList>
            <person name="Weinstock G."/>
            <person name="Sodergren E."/>
            <person name="Clifton S."/>
            <person name="Fulton L."/>
            <person name="Fulton B."/>
            <person name="Courtney L."/>
            <person name="Fronick C."/>
            <person name="Harrison M."/>
            <person name="Strong C."/>
            <person name="Farmer C."/>
            <person name="Delahaunty K."/>
            <person name="Markovic C."/>
            <person name="Hall O."/>
            <person name="Minx P."/>
            <person name="Tomlinson C."/>
            <person name="Mitreva M."/>
            <person name="Nelson J."/>
            <person name="Hou S."/>
            <person name="Wollam A."/>
            <person name="Pepin K.H."/>
            <person name="Johnson M."/>
            <person name="Bhonagiri V."/>
            <person name="Nash W.E."/>
            <person name="Warren W."/>
            <person name="Chinwalla A."/>
            <person name="Mardis E.R."/>
            <person name="Wilson R.K."/>
        </authorList>
    </citation>
    <scope>NUCLEOTIDE SEQUENCE [LARGE SCALE GENOMIC DNA]</scope>
    <source>
        <strain evidence="2 3">DSM 13479</strain>
    </source>
</reference>
<dbReference type="InterPro" id="IPR024405">
    <property type="entry name" value="Phage_BhlA/UviB"/>
</dbReference>
<keyword evidence="1" id="KW-0472">Membrane</keyword>
<dbReference type="HOGENOM" id="CLU_188958_1_0_9"/>
<accession>D3ASE9</accession>
<dbReference type="GeneID" id="93153006"/>
<dbReference type="RefSeq" id="WP_006776967.1">
    <property type="nucleotide sequence ID" value="NZ_GG667850.1"/>
</dbReference>
<gene>
    <name evidence="2" type="ORF">CLOSTHATH_06557</name>
</gene>
<protein>
    <recommendedName>
        <fullName evidence="4">Bacteriocin UviB</fullName>
    </recommendedName>
</protein>
<evidence type="ECO:0000313" key="3">
    <source>
        <dbReference type="Proteomes" id="UP000004968"/>
    </source>
</evidence>
<keyword evidence="1" id="KW-1133">Transmembrane helix</keyword>
<evidence type="ECO:0000256" key="1">
    <source>
        <dbReference type="SAM" id="Phobius"/>
    </source>
</evidence>
<proteinExistence type="predicted"/>
<dbReference type="AlphaFoldDB" id="D3ASE9"/>
<dbReference type="EMBL" id="ACIO01000791">
    <property type="protein sequence ID" value="EFC95258.1"/>
    <property type="molecule type" value="Genomic_DNA"/>
</dbReference>
<sequence length="77" mass="8993">MEELIVNLVQSQGIWAVLFVFLLLYTIKKNDKLDELQEARERKYQELLTQLTVKLSIVNTVNEKLDTIQAVLKEKSD</sequence>
<evidence type="ECO:0000313" key="2">
    <source>
        <dbReference type="EMBL" id="EFC95258.1"/>
    </source>
</evidence>
<evidence type="ECO:0008006" key="4">
    <source>
        <dbReference type="Google" id="ProtNLM"/>
    </source>
</evidence>
<name>D3ASE9_9FIRM</name>
<feature type="transmembrane region" description="Helical" evidence="1">
    <location>
        <begin position="6"/>
        <end position="27"/>
    </location>
</feature>
<dbReference type="Pfam" id="PF10960">
    <property type="entry name" value="Holin_BhlA"/>
    <property type="match status" value="1"/>
</dbReference>
<dbReference type="Proteomes" id="UP000004968">
    <property type="component" value="Unassembled WGS sequence"/>
</dbReference>
<keyword evidence="1" id="KW-0812">Transmembrane</keyword>
<comment type="caution">
    <text evidence="2">The sequence shown here is derived from an EMBL/GenBank/DDBJ whole genome shotgun (WGS) entry which is preliminary data.</text>
</comment>
<organism evidence="2 3">
    <name type="scientific">Hungatella hathewayi DSM 13479</name>
    <dbReference type="NCBI Taxonomy" id="566550"/>
    <lineage>
        <taxon>Bacteria</taxon>
        <taxon>Bacillati</taxon>
        <taxon>Bacillota</taxon>
        <taxon>Clostridia</taxon>
        <taxon>Lachnospirales</taxon>
        <taxon>Lachnospiraceae</taxon>
        <taxon>Hungatella</taxon>
    </lineage>
</organism>